<dbReference type="EMBL" id="PJNB01000001">
    <property type="protein sequence ID" value="PKW13068.1"/>
    <property type="molecule type" value="Genomic_DNA"/>
</dbReference>
<feature type="compositionally biased region" description="Basic and acidic residues" evidence="1">
    <location>
        <begin position="14"/>
        <end position="26"/>
    </location>
</feature>
<comment type="caution">
    <text evidence="2">The sequence shown here is derived from an EMBL/GenBank/DDBJ whole genome shotgun (WGS) entry which is preliminary data.</text>
</comment>
<gene>
    <name evidence="2" type="ORF">A8926_0569</name>
</gene>
<protein>
    <submittedName>
        <fullName evidence="2">Uncharacterized protein</fullName>
    </submittedName>
</protein>
<dbReference type="STRING" id="994479.GCA_000194155_05942"/>
<sequence>MRSWEDAISSPFQHAHDRHRDAERGTSEAAASGTAAWPVLATRTVSGFSEVAWRGQPRSTHKPAL</sequence>
<organism evidence="2 3">
    <name type="scientific">Saccharopolyspora spinosa</name>
    <dbReference type="NCBI Taxonomy" id="60894"/>
    <lineage>
        <taxon>Bacteria</taxon>
        <taxon>Bacillati</taxon>
        <taxon>Actinomycetota</taxon>
        <taxon>Actinomycetes</taxon>
        <taxon>Pseudonocardiales</taxon>
        <taxon>Pseudonocardiaceae</taxon>
        <taxon>Saccharopolyspora</taxon>
    </lineage>
</organism>
<feature type="compositionally biased region" description="Low complexity" evidence="1">
    <location>
        <begin position="27"/>
        <end position="36"/>
    </location>
</feature>
<accession>A0A2N3XQX0</accession>
<reference evidence="2" key="1">
    <citation type="submission" date="2017-12" db="EMBL/GenBank/DDBJ databases">
        <title>Sequencing the genomes of 1000 Actinobacteria strains.</title>
        <authorList>
            <person name="Klenk H.-P."/>
        </authorList>
    </citation>
    <scope>NUCLEOTIDE SEQUENCE [LARGE SCALE GENOMIC DNA]</scope>
    <source>
        <strain evidence="2">DSM 44228</strain>
    </source>
</reference>
<name>A0A2N3XQX0_SACSN</name>
<proteinExistence type="predicted"/>
<evidence type="ECO:0000313" key="3">
    <source>
        <dbReference type="Proteomes" id="UP000233786"/>
    </source>
</evidence>
<feature type="region of interest" description="Disordered" evidence="1">
    <location>
        <begin position="1"/>
        <end position="36"/>
    </location>
</feature>
<evidence type="ECO:0000256" key="1">
    <source>
        <dbReference type="SAM" id="MobiDB-lite"/>
    </source>
</evidence>
<evidence type="ECO:0000313" key="2">
    <source>
        <dbReference type="EMBL" id="PKW13068.1"/>
    </source>
</evidence>
<dbReference type="Proteomes" id="UP000233786">
    <property type="component" value="Unassembled WGS sequence"/>
</dbReference>
<keyword evidence="3" id="KW-1185">Reference proteome</keyword>
<dbReference type="AlphaFoldDB" id="A0A2N3XQX0"/>